<accession>A0A420PJD6</accession>
<evidence type="ECO:0000313" key="2">
    <source>
        <dbReference type="Proteomes" id="UP000285860"/>
    </source>
</evidence>
<dbReference type="Proteomes" id="UP000285860">
    <property type="component" value="Unassembled WGS sequence"/>
</dbReference>
<name>A0A420PJD6_FUSOX</name>
<reference evidence="1 2" key="1">
    <citation type="journal article" date="2018" name="Sci. Rep.">
        <title>Characterisation of pathogen-specific regions and novel effector candidates in Fusarium oxysporum f. sp. cepae.</title>
        <authorList>
            <person name="Armitage A.D."/>
            <person name="Taylor A."/>
            <person name="Sobczyk M.K."/>
            <person name="Baxter L."/>
            <person name="Greenfield B.P."/>
            <person name="Bates H.J."/>
            <person name="Wilson F."/>
            <person name="Jackson A.C."/>
            <person name="Ott S."/>
            <person name="Harrison R.J."/>
            <person name="Clarkson J.P."/>
        </authorList>
    </citation>
    <scope>NUCLEOTIDE SEQUENCE [LARGE SCALE GENOMIC DNA]</scope>
    <source>
        <strain evidence="1 2">Fo_A28</strain>
    </source>
</reference>
<dbReference type="EMBL" id="MRCY01000015">
    <property type="protein sequence ID" value="RKL17549.1"/>
    <property type="molecule type" value="Genomic_DNA"/>
</dbReference>
<organism evidence="1 2">
    <name type="scientific">Fusarium oxysporum</name>
    <name type="common">Fusarium vascular wilt</name>
    <dbReference type="NCBI Taxonomy" id="5507"/>
    <lineage>
        <taxon>Eukaryota</taxon>
        <taxon>Fungi</taxon>
        <taxon>Dikarya</taxon>
        <taxon>Ascomycota</taxon>
        <taxon>Pezizomycotina</taxon>
        <taxon>Sordariomycetes</taxon>
        <taxon>Hypocreomycetidae</taxon>
        <taxon>Hypocreales</taxon>
        <taxon>Nectriaceae</taxon>
        <taxon>Fusarium</taxon>
        <taxon>Fusarium oxysporum species complex</taxon>
    </lineage>
</organism>
<gene>
    <name evidence="1" type="ORF">BFJ68_g4425</name>
</gene>
<protein>
    <submittedName>
        <fullName evidence="1">Uncharacterized protein</fullName>
    </submittedName>
</protein>
<comment type="caution">
    <text evidence="1">The sequence shown here is derived from an EMBL/GenBank/DDBJ whole genome shotgun (WGS) entry which is preliminary data.</text>
</comment>
<dbReference type="AlphaFoldDB" id="A0A420PJD6"/>
<evidence type="ECO:0000313" key="1">
    <source>
        <dbReference type="EMBL" id="RKL17549.1"/>
    </source>
</evidence>
<proteinExistence type="predicted"/>
<sequence length="61" mass="6802">MTFAEDVRNAHTRTLELEQFSQNFCQVFCPTVALQSGHFLQASQGSQVSVLSQEQASLPEE</sequence>